<name>H3SJU2_9BACL</name>
<dbReference type="Proteomes" id="UP000003900">
    <property type="component" value="Unassembled WGS sequence"/>
</dbReference>
<dbReference type="InterPro" id="IPR016024">
    <property type="entry name" value="ARM-type_fold"/>
</dbReference>
<evidence type="ECO:0000313" key="3">
    <source>
        <dbReference type="Proteomes" id="UP000003900"/>
    </source>
</evidence>
<dbReference type="Gene3D" id="1.25.40.290">
    <property type="entry name" value="ARM repeat domains"/>
    <property type="match status" value="1"/>
</dbReference>
<dbReference type="InterPro" id="IPR014825">
    <property type="entry name" value="DNA_alkylation"/>
</dbReference>
<reference evidence="2 3" key="1">
    <citation type="journal article" date="2012" name="J. Bacteriol.">
        <title>Genome Sequence of the Pattern-Forming Social Bacterium Paenibacillus dendritiformis C454 Chiral Morphotype.</title>
        <authorList>
            <person name="Sirota-Madi A."/>
            <person name="Olender T."/>
            <person name="Helman Y."/>
            <person name="Brainis I."/>
            <person name="Finkelshtein A."/>
            <person name="Roth D."/>
            <person name="Hagai E."/>
            <person name="Leshkowitz D."/>
            <person name="Brodsky L."/>
            <person name="Galatenko V."/>
            <person name="Nikolaev V."/>
            <person name="Gutnick D.L."/>
            <person name="Lancet D."/>
            <person name="Ben-Jacob E."/>
        </authorList>
    </citation>
    <scope>NUCLEOTIDE SEQUENCE [LARGE SCALE GENOMIC DNA]</scope>
    <source>
        <strain evidence="2 3">C454</strain>
    </source>
</reference>
<proteinExistence type="predicted"/>
<gene>
    <name evidence="2" type="ORF">PDENDC454_19098</name>
</gene>
<dbReference type="Pfam" id="PF08713">
    <property type="entry name" value="DNA_alkylation"/>
    <property type="match status" value="1"/>
</dbReference>
<evidence type="ECO:0000256" key="1">
    <source>
        <dbReference type="SAM" id="MobiDB-lite"/>
    </source>
</evidence>
<accession>H3SJU2</accession>
<dbReference type="SUPFAM" id="SSF48371">
    <property type="entry name" value="ARM repeat"/>
    <property type="match status" value="1"/>
</dbReference>
<keyword evidence="3" id="KW-1185">Reference proteome</keyword>
<evidence type="ECO:0000313" key="2">
    <source>
        <dbReference type="EMBL" id="EHQ60664.1"/>
    </source>
</evidence>
<dbReference type="RefSeq" id="WP_006678315.1">
    <property type="nucleotide sequence ID" value="NZ_AHKH01000061.1"/>
</dbReference>
<dbReference type="AlphaFoldDB" id="H3SJU2"/>
<comment type="caution">
    <text evidence="2">The sequence shown here is derived from an EMBL/GenBank/DDBJ whole genome shotgun (WGS) entry which is preliminary data.</text>
</comment>
<feature type="region of interest" description="Disordered" evidence="1">
    <location>
        <begin position="1"/>
        <end position="20"/>
    </location>
</feature>
<dbReference type="STRING" id="1131935.PDENDC454_19098"/>
<dbReference type="EMBL" id="AHKH01000061">
    <property type="protein sequence ID" value="EHQ60664.1"/>
    <property type="molecule type" value="Genomic_DNA"/>
</dbReference>
<protein>
    <submittedName>
        <fullName evidence="2">DNA alkylation repair protein</fullName>
    </submittedName>
</protein>
<dbReference type="PATRIC" id="fig|1131935.3.peg.3968"/>
<sequence>MKQETKGPVSEAIMQRTGARRAGDIPPEVLELLHRGQLETVNLTEWLAVDHEKLLGQIVREHGLEPELEAIMSPLARLGERKMMTVIPAVAAGWLDLMERVSAQDRARIFGELAGHRSDSVRCWAAYVIGLDQRLRLEDKLAGIRPFAADSHFGVREIAWMAVREPIARESQAAIGLLGDWAQDADANVRRFAIEATRPRGVWAKHIAALKQDPALGLPLLEAVKSDPAKYVQDSVGNWLNDAAKTNPEWVLRLCDDWLKASDTKATRRIAARATRSITKGRT</sequence>
<organism evidence="2 3">
    <name type="scientific">Paenibacillus dendritiformis C454</name>
    <dbReference type="NCBI Taxonomy" id="1131935"/>
    <lineage>
        <taxon>Bacteria</taxon>
        <taxon>Bacillati</taxon>
        <taxon>Bacillota</taxon>
        <taxon>Bacilli</taxon>
        <taxon>Bacillales</taxon>
        <taxon>Paenibacillaceae</taxon>
        <taxon>Paenibacillus</taxon>
    </lineage>
</organism>